<dbReference type="EMBL" id="CP108057">
    <property type="protein sequence ID" value="WUO45591.1"/>
    <property type="molecule type" value="Genomic_DNA"/>
</dbReference>
<evidence type="ECO:0000313" key="1">
    <source>
        <dbReference type="EMBL" id="WUO45591.1"/>
    </source>
</evidence>
<proteinExistence type="predicted"/>
<evidence type="ECO:0000313" key="2">
    <source>
        <dbReference type="Proteomes" id="UP001432075"/>
    </source>
</evidence>
<dbReference type="SUPFAM" id="SSF48613">
    <property type="entry name" value="Heme oxygenase-like"/>
    <property type="match status" value="1"/>
</dbReference>
<dbReference type="Gene3D" id="1.20.910.10">
    <property type="entry name" value="Heme oxygenase-like"/>
    <property type="match status" value="1"/>
</dbReference>
<organism evidence="1 2">
    <name type="scientific">Streptomyces goshikiensis</name>
    <dbReference type="NCBI Taxonomy" id="1942"/>
    <lineage>
        <taxon>Bacteria</taxon>
        <taxon>Bacillati</taxon>
        <taxon>Actinomycetota</taxon>
        <taxon>Actinomycetes</taxon>
        <taxon>Kitasatosporales</taxon>
        <taxon>Streptomycetaceae</taxon>
        <taxon>Streptomyces</taxon>
    </lineage>
</organism>
<reference evidence="1" key="1">
    <citation type="submission" date="2022-10" db="EMBL/GenBank/DDBJ databases">
        <title>The complete genomes of actinobacterial strains from the NBC collection.</title>
        <authorList>
            <person name="Joergensen T.S."/>
            <person name="Alvarez Arevalo M."/>
            <person name="Sterndorff E.B."/>
            <person name="Faurdal D."/>
            <person name="Vuksanovic O."/>
            <person name="Mourched A.-S."/>
            <person name="Charusanti P."/>
            <person name="Shaw S."/>
            <person name="Blin K."/>
            <person name="Weber T."/>
        </authorList>
    </citation>
    <scope>NUCLEOTIDE SEQUENCE</scope>
    <source>
        <strain evidence="1">NBC_00283</strain>
    </source>
</reference>
<evidence type="ECO:0008006" key="3">
    <source>
        <dbReference type="Google" id="ProtNLM"/>
    </source>
</evidence>
<keyword evidence="2" id="KW-1185">Reference proteome</keyword>
<gene>
    <name evidence="1" type="ORF">OHU17_06940</name>
</gene>
<dbReference type="Proteomes" id="UP001432075">
    <property type="component" value="Chromosome"/>
</dbReference>
<sequence length="220" mass="23713">MTATASLALRTKLTPTTTVLRAATAALWRPEGLRRRYLRYLAAMHPLVRASVPLLERAAERCAGLDDPGARSLAAYYTRHAEEERDHDTWLLEDLAAAGAGPAAVPHPVVVELAGAQYYRIEHEHPVTLLGYMAVLEGNAPGPRLADRLAEATGLPEGAFRTVREHAELDGGHLDELHRVLDELAPAPARQTAVSVSALHTANLLTRLFLSLAADPGGHP</sequence>
<protein>
    <recommendedName>
        <fullName evidence="3">Iron-containing redox enzyme family protein</fullName>
    </recommendedName>
</protein>
<accession>A0ABZ1RGN3</accession>
<dbReference type="InterPro" id="IPR016084">
    <property type="entry name" value="Haem_Oase-like_multi-hlx"/>
</dbReference>
<dbReference type="RefSeq" id="WP_328775536.1">
    <property type="nucleotide sequence ID" value="NZ_CP108057.1"/>
</dbReference>
<dbReference type="Pfam" id="PF14518">
    <property type="entry name" value="Haem_oxygenas_2"/>
    <property type="match status" value="1"/>
</dbReference>
<name>A0ABZ1RGN3_9ACTN</name>